<keyword evidence="10" id="KW-1185">Reference proteome</keyword>
<keyword evidence="6" id="KW-0297">G-protein coupled receptor</keyword>
<dbReference type="InterPro" id="IPR052954">
    <property type="entry name" value="GPCR-Ligand_Int"/>
</dbReference>
<evidence type="ECO:0000256" key="4">
    <source>
        <dbReference type="ARBA" id="ARBA00022989"/>
    </source>
</evidence>
<dbReference type="CDD" id="cd14978">
    <property type="entry name" value="7tmA_FMRFamide_R-like"/>
    <property type="match status" value="1"/>
</dbReference>
<evidence type="ECO:0000256" key="6">
    <source>
        <dbReference type="RuleBase" id="RU000688"/>
    </source>
</evidence>
<evidence type="ECO:0000313" key="9">
    <source>
        <dbReference type="EMBL" id="CAL8125364.1"/>
    </source>
</evidence>
<evidence type="ECO:0000256" key="7">
    <source>
        <dbReference type="SAM" id="Phobius"/>
    </source>
</evidence>
<organism evidence="9 10">
    <name type="scientific">Orchesella dallaii</name>
    <dbReference type="NCBI Taxonomy" id="48710"/>
    <lineage>
        <taxon>Eukaryota</taxon>
        <taxon>Metazoa</taxon>
        <taxon>Ecdysozoa</taxon>
        <taxon>Arthropoda</taxon>
        <taxon>Hexapoda</taxon>
        <taxon>Collembola</taxon>
        <taxon>Entomobryomorpha</taxon>
        <taxon>Entomobryoidea</taxon>
        <taxon>Orchesellidae</taxon>
        <taxon>Orchesellinae</taxon>
        <taxon>Orchesella</taxon>
    </lineage>
</organism>
<feature type="transmembrane region" description="Helical" evidence="7">
    <location>
        <begin position="368"/>
        <end position="390"/>
    </location>
</feature>
<dbReference type="SUPFAM" id="SSF81321">
    <property type="entry name" value="Family A G protein-coupled receptor-like"/>
    <property type="match status" value="1"/>
</dbReference>
<feature type="transmembrane region" description="Helical" evidence="7">
    <location>
        <begin position="150"/>
        <end position="174"/>
    </location>
</feature>
<evidence type="ECO:0000256" key="1">
    <source>
        <dbReference type="ARBA" id="ARBA00004370"/>
    </source>
</evidence>
<evidence type="ECO:0000256" key="3">
    <source>
        <dbReference type="ARBA" id="ARBA00022692"/>
    </source>
</evidence>
<accession>A0ABP1RG29</accession>
<feature type="transmembrane region" description="Helical" evidence="7">
    <location>
        <begin position="195"/>
        <end position="215"/>
    </location>
</feature>
<dbReference type="PANTHER" id="PTHR46641">
    <property type="entry name" value="FMRFAMIDE RECEPTOR-RELATED"/>
    <property type="match status" value="1"/>
</dbReference>
<feature type="transmembrane region" description="Helical" evidence="7">
    <location>
        <begin position="260"/>
        <end position="278"/>
    </location>
</feature>
<proteinExistence type="inferred from homology"/>
<dbReference type="Proteomes" id="UP001642540">
    <property type="component" value="Unassembled WGS sequence"/>
</dbReference>
<evidence type="ECO:0000313" key="10">
    <source>
        <dbReference type="Proteomes" id="UP001642540"/>
    </source>
</evidence>
<dbReference type="InterPro" id="IPR017452">
    <property type="entry name" value="GPCR_Rhodpsn_7TM"/>
</dbReference>
<protein>
    <recommendedName>
        <fullName evidence="8">G-protein coupled receptors family 1 profile domain-containing protein</fullName>
    </recommendedName>
</protein>
<dbReference type="InterPro" id="IPR000276">
    <property type="entry name" value="GPCR_Rhodpsn"/>
</dbReference>
<comment type="similarity">
    <text evidence="2 6">Belongs to the G-protein coupled receptor 1 family.</text>
</comment>
<keyword evidence="6" id="KW-0807">Transducer</keyword>
<name>A0ABP1RG29_9HEXA</name>
<keyword evidence="6" id="KW-0675">Receptor</keyword>
<comment type="subcellular location">
    <subcellularLocation>
        <location evidence="1">Membrane</location>
    </subcellularLocation>
</comment>
<dbReference type="PROSITE" id="PS50262">
    <property type="entry name" value="G_PROTEIN_RECEP_F1_2"/>
    <property type="match status" value="1"/>
</dbReference>
<dbReference type="Pfam" id="PF00001">
    <property type="entry name" value="7tm_1"/>
    <property type="match status" value="1"/>
</dbReference>
<evidence type="ECO:0000256" key="2">
    <source>
        <dbReference type="ARBA" id="ARBA00010663"/>
    </source>
</evidence>
<comment type="caution">
    <text evidence="9">The sequence shown here is derived from an EMBL/GenBank/DDBJ whole genome shotgun (WGS) entry which is preliminary data.</text>
</comment>
<feature type="transmembrane region" description="Helical" evidence="7">
    <location>
        <begin position="336"/>
        <end position="362"/>
    </location>
</feature>
<feature type="transmembrane region" description="Helical" evidence="7">
    <location>
        <begin position="111"/>
        <end position="138"/>
    </location>
</feature>
<dbReference type="Gene3D" id="1.20.1070.10">
    <property type="entry name" value="Rhodopsin 7-helix transmembrane proteins"/>
    <property type="match status" value="1"/>
</dbReference>
<dbReference type="EMBL" id="CAXLJM020000069">
    <property type="protein sequence ID" value="CAL8125364.1"/>
    <property type="molecule type" value="Genomic_DNA"/>
</dbReference>
<keyword evidence="5 7" id="KW-0472">Membrane</keyword>
<sequence length="413" mass="46601">MEHIQLHQKTCAIIDFPLNRTLCKTVSEQSPSQNESFNGSLSNAEPYEICYTCHFLSMYSFGETSGPESLGFLILKILGGFIITCGCFGAITNILNILVLRKGPCGPSLTVLLIPLAVCDFIACVSLAVVVISALIVLADIDRSYTQQSIVYYSLSTAYCSRTASIFIAVAITVERYFVVLKPLKAKLWFTVRRTKILCFVAVLLAITINAPMWFEKRWIKVEPSKRILAFEDYPYLLEYTSFGHAFYQQFCEFYFTFDFILPLPVLLIFNSLIYKGIEESNRTRRKLSECSESNGNSRKLSMSSSASSSSTSVVVSNSSGLVSSRHQNEVNAAQMFRWVVIVLLICHIFPVIFHIYVAYYQLTYRELGFACMLCININSAVNFIIYCAFGKAFRSSFVALLKDFVCKISLRY</sequence>
<keyword evidence="4 7" id="KW-1133">Transmembrane helix</keyword>
<keyword evidence="3 6" id="KW-0812">Transmembrane</keyword>
<evidence type="ECO:0000259" key="8">
    <source>
        <dbReference type="PROSITE" id="PS50262"/>
    </source>
</evidence>
<dbReference type="PANTHER" id="PTHR46641:SF2">
    <property type="entry name" value="FMRFAMIDE RECEPTOR"/>
    <property type="match status" value="1"/>
</dbReference>
<reference evidence="9 10" key="1">
    <citation type="submission" date="2024-08" db="EMBL/GenBank/DDBJ databases">
        <authorList>
            <person name="Cucini C."/>
            <person name="Frati F."/>
        </authorList>
    </citation>
    <scope>NUCLEOTIDE SEQUENCE [LARGE SCALE GENOMIC DNA]</scope>
</reference>
<dbReference type="PROSITE" id="PS00237">
    <property type="entry name" value="G_PROTEIN_RECEP_F1_1"/>
    <property type="match status" value="1"/>
</dbReference>
<dbReference type="PRINTS" id="PR00237">
    <property type="entry name" value="GPCRRHODOPSN"/>
</dbReference>
<evidence type="ECO:0000256" key="5">
    <source>
        <dbReference type="ARBA" id="ARBA00023136"/>
    </source>
</evidence>
<feature type="transmembrane region" description="Helical" evidence="7">
    <location>
        <begin position="73"/>
        <end position="99"/>
    </location>
</feature>
<gene>
    <name evidence="9" type="ORF">ODALV1_LOCUS20942</name>
</gene>
<feature type="domain" description="G-protein coupled receptors family 1 profile" evidence="8">
    <location>
        <begin position="92"/>
        <end position="387"/>
    </location>
</feature>